<dbReference type="SUPFAM" id="SSF52402">
    <property type="entry name" value="Adenine nucleotide alpha hydrolases-like"/>
    <property type="match status" value="1"/>
</dbReference>
<dbReference type="CDD" id="cd00293">
    <property type="entry name" value="USP-like"/>
    <property type="match status" value="1"/>
</dbReference>
<gene>
    <name evidence="2" type="ORF">LCGC14_0583610</name>
</gene>
<name>A0A0F9RZE7_9ZZZZ</name>
<dbReference type="InterPro" id="IPR006016">
    <property type="entry name" value="UspA"/>
</dbReference>
<sequence>MRNILIPTDFSTAALNATKYALQLFAESSCVFHFLNAYTPELFSNRLMAGRIAETSKTCSAQIASEKGLKKTISSIKKEYKNPLHTYKSISTFSMLIDKVNEVVEEQHIDFVVMSASGGADDNSIFLGRNTIRILNNVDQCPVLVIPAEAQFQYLNSVSLISEHNHLFNTDELSPVANLAKDFNCSVEIASLQNTASQRSDLQQLNHVTIGNSLRDTPYNFHTLNLETTLTTTLKKYTDQTNFQLIVLPNGTNSYLRNLCNDFIVAKSTFCCNLPILSLQLSENNISVSR</sequence>
<dbReference type="Gene3D" id="3.40.50.12370">
    <property type="match status" value="1"/>
</dbReference>
<dbReference type="AlphaFoldDB" id="A0A0F9RZE7"/>
<dbReference type="Pfam" id="PF00582">
    <property type="entry name" value="Usp"/>
    <property type="match status" value="1"/>
</dbReference>
<evidence type="ECO:0000313" key="2">
    <source>
        <dbReference type="EMBL" id="KKN55317.1"/>
    </source>
</evidence>
<protein>
    <recommendedName>
        <fullName evidence="1">UspA domain-containing protein</fullName>
    </recommendedName>
</protein>
<accession>A0A0F9RZE7</accession>
<organism evidence="2">
    <name type="scientific">marine sediment metagenome</name>
    <dbReference type="NCBI Taxonomy" id="412755"/>
    <lineage>
        <taxon>unclassified sequences</taxon>
        <taxon>metagenomes</taxon>
        <taxon>ecological metagenomes</taxon>
    </lineage>
</organism>
<feature type="domain" description="UspA" evidence="1">
    <location>
        <begin position="1"/>
        <end position="147"/>
    </location>
</feature>
<evidence type="ECO:0000259" key="1">
    <source>
        <dbReference type="Pfam" id="PF00582"/>
    </source>
</evidence>
<comment type="caution">
    <text evidence="2">The sequence shown here is derived from an EMBL/GenBank/DDBJ whole genome shotgun (WGS) entry which is preliminary data.</text>
</comment>
<dbReference type="EMBL" id="LAZR01000890">
    <property type="protein sequence ID" value="KKN55317.1"/>
    <property type="molecule type" value="Genomic_DNA"/>
</dbReference>
<proteinExistence type="predicted"/>
<reference evidence="2" key="1">
    <citation type="journal article" date="2015" name="Nature">
        <title>Complex archaea that bridge the gap between prokaryotes and eukaryotes.</title>
        <authorList>
            <person name="Spang A."/>
            <person name="Saw J.H."/>
            <person name="Jorgensen S.L."/>
            <person name="Zaremba-Niedzwiedzka K."/>
            <person name="Martijn J."/>
            <person name="Lind A.E."/>
            <person name="van Eijk R."/>
            <person name="Schleper C."/>
            <person name="Guy L."/>
            <person name="Ettema T.J."/>
        </authorList>
    </citation>
    <scope>NUCLEOTIDE SEQUENCE</scope>
</reference>